<evidence type="ECO:0008006" key="3">
    <source>
        <dbReference type="Google" id="ProtNLM"/>
    </source>
</evidence>
<proteinExistence type="predicted"/>
<protein>
    <recommendedName>
        <fullName evidence="3">Lipoprotein</fullName>
    </recommendedName>
</protein>
<name>F0R8L2_PHOSB</name>
<dbReference type="AlphaFoldDB" id="F0R8L2"/>
<dbReference type="RefSeq" id="WP_013616529.1">
    <property type="nucleotide sequence ID" value="NC_015164.1"/>
</dbReference>
<dbReference type="PROSITE" id="PS51257">
    <property type="entry name" value="PROKAR_LIPOPROTEIN"/>
    <property type="match status" value="1"/>
</dbReference>
<keyword evidence="2" id="KW-1185">Reference proteome</keyword>
<evidence type="ECO:0000313" key="1">
    <source>
        <dbReference type="EMBL" id="ADY35067.1"/>
    </source>
</evidence>
<dbReference type="STRING" id="667015.Bacsa_0469"/>
<dbReference type="OrthoDB" id="1094425at2"/>
<dbReference type="eggNOG" id="ENOG50346DN">
    <property type="taxonomic scope" value="Bacteria"/>
</dbReference>
<sequence>MLQILRYTAFYVVLFLLLSSCAAIKGVKEVSCHLVDTISRQDLHLATTYNVEVGNSVTICCSDRCFEEIMQLGVNGTNIYFRTVTDKENRIISQYIYDNNRKLLSCLFYFVPNEFNWVRIGREYKFNSKGDIIKIINHEDGYSICCEQAMYIGDRYSKLKASKEYPRRILNRGKWQGKNIWEYHYINRKKQNKMLVIDGNSGKILKKLDVIITY</sequence>
<dbReference type="Proteomes" id="UP000007486">
    <property type="component" value="Chromosome"/>
</dbReference>
<gene>
    <name evidence="1" type="ordered locus">Bacsa_0469</name>
</gene>
<organism evidence="1 2">
    <name type="scientific">Phocaeicola salanitronis (strain DSM 18170 / JCM 13657 / CCUG 60908 / BL78)</name>
    <name type="common">Bacteroides salanitronis</name>
    <dbReference type="NCBI Taxonomy" id="667015"/>
    <lineage>
        <taxon>Bacteria</taxon>
        <taxon>Pseudomonadati</taxon>
        <taxon>Bacteroidota</taxon>
        <taxon>Bacteroidia</taxon>
        <taxon>Bacteroidales</taxon>
        <taxon>Bacteroidaceae</taxon>
        <taxon>Phocaeicola</taxon>
    </lineage>
</organism>
<reference evidence="1 2" key="1">
    <citation type="journal article" date="2011" name="Stand. Genomic Sci.">
        <title>Complete genome sequence of Bacteroides salanitronis type strain (BL78).</title>
        <authorList>
            <person name="Gronow S."/>
            <person name="Held B."/>
            <person name="Lucas S."/>
            <person name="Lapidus A."/>
            <person name="Del Rio T.G."/>
            <person name="Nolan M."/>
            <person name="Tice H."/>
            <person name="Deshpande S."/>
            <person name="Cheng J.F."/>
            <person name="Pitluck S."/>
            <person name="Liolios K."/>
            <person name="Pagani I."/>
            <person name="Ivanova N."/>
            <person name="Mavromatis K."/>
            <person name="Pati A."/>
            <person name="Tapia R."/>
            <person name="Han C."/>
            <person name="Goodwin L."/>
            <person name="Chen A."/>
            <person name="Palaniappan K."/>
            <person name="Land M."/>
            <person name="Hauser L."/>
            <person name="Chang Y.J."/>
            <person name="Jeffries C.D."/>
            <person name="Brambilla E.M."/>
            <person name="Rohde M."/>
            <person name="Goker M."/>
            <person name="Detter J.C."/>
            <person name="Woyke T."/>
            <person name="Bristow J."/>
            <person name="Markowitz V."/>
            <person name="Hugenholtz P."/>
            <person name="Kyrpides N.C."/>
            <person name="Klenk H.P."/>
            <person name="Eisen J.A."/>
        </authorList>
    </citation>
    <scope>NUCLEOTIDE SEQUENCE [LARGE SCALE GENOMIC DNA]</scope>
    <source>
        <strain evidence="1 2">DSM 18170</strain>
    </source>
</reference>
<dbReference type="EMBL" id="CP002530">
    <property type="protein sequence ID" value="ADY35067.1"/>
    <property type="molecule type" value="Genomic_DNA"/>
</dbReference>
<dbReference type="KEGG" id="bsa:Bacsa_0469"/>
<evidence type="ECO:0000313" key="2">
    <source>
        <dbReference type="Proteomes" id="UP000007486"/>
    </source>
</evidence>
<accession>F0R8L2</accession>
<dbReference type="HOGENOM" id="CLU_1286647_0_0_10"/>